<dbReference type="PROSITE" id="PS50088">
    <property type="entry name" value="ANK_REPEAT"/>
    <property type="match status" value="2"/>
</dbReference>
<dbReference type="Proteomes" id="UP001642483">
    <property type="component" value="Unassembled WGS sequence"/>
</dbReference>
<keyword evidence="6" id="KW-1185">Reference proteome</keyword>
<evidence type="ECO:0000313" key="5">
    <source>
        <dbReference type="EMBL" id="CAK8691341.1"/>
    </source>
</evidence>
<organism evidence="5 6">
    <name type="scientific">Clavelina lepadiformis</name>
    <name type="common">Light-bulb sea squirt</name>
    <name type="synonym">Ascidia lepadiformis</name>
    <dbReference type="NCBI Taxonomy" id="159417"/>
    <lineage>
        <taxon>Eukaryota</taxon>
        <taxon>Metazoa</taxon>
        <taxon>Chordata</taxon>
        <taxon>Tunicata</taxon>
        <taxon>Ascidiacea</taxon>
        <taxon>Aplousobranchia</taxon>
        <taxon>Clavelinidae</taxon>
        <taxon>Clavelina</taxon>
    </lineage>
</organism>
<dbReference type="Pfam" id="PF12796">
    <property type="entry name" value="Ank_2"/>
    <property type="match status" value="1"/>
</dbReference>
<accession>A0ABP0GHW2</accession>
<keyword evidence="2 3" id="KW-0040">ANK repeat</keyword>
<reference evidence="5 6" key="1">
    <citation type="submission" date="2024-02" db="EMBL/GenBank/DDBJ databases">
        <authorList>
            <person name="Daric V."/>
            <person name="Darras S."/>
        </authorList>
    </citation>
    <scope>NUCLEOTIDE SEQUENCE [LARGE SCALE GENOMIC DNA]</scope>
</reference>
<keyword evidence="1" id="KW-0677">Repeat</keyword>
<feature type="repeat" description="ANK" evidence="3">
    <location>
        <begin position="41"/>
        <end position="73"/>
    </location>
</feature>
<dbReference type="SUPFAM" id="SSF48403">
    <property type="entry name" value="Ankyrin repeat"/>
    <property type="match status" value="1"/>
</dbReference>
<feature type="region of interest" description="Disordered" evidence="4">
    <location>
        <begin position="489"/>
        <end position="516"/>
    </location>
</feature>
<evidence type="ECO:0000313" key="6">
    <source>
        <dbReference type="Proteomes" id="UP001642483"/>
    </source>
</evidence>
<dbReference type="InterPro" id="IPR036770">
    <property type="entry name" value="Ankyrin_rpt-contain_sf"/>
</dbReference>
<name>A0ABP0GHW2_CLALP</name>
<dbReference type="PANTHER" id="PTHR24201">
    <property type="entry name" value="ANK_REP_REGION DOMAIN-CONTAINING PROTEIN"/>
    <property type="match status" value="1"/>
</dbReference>
<evidence type="ECO:0000256" key="1">
    <source>
        <dbReference type="ARBA" id="ARBA00022737"/>
    </source>
</evidence>
<evidence type="ECO:0000256" key="2">
    <source>
        <dbReference type="ARBA" id="ARBA00023043"/>
    </source>
</evidence>
<proteinExistence type="predicted"/>
<feature type="region of interest" description="Disordered" evidence="4">
    <location>
        <begin position="756"/>
        <end position="779"/>
    </location>
</feature>
<dbReference type="Gene3D" id="1.25.40.20">
    <property type="entry name" value="Ankyrin repeat-containing domain"/>
    <property type="match status" value="1"/>
</dbReference>
<dbReference type="InterPro" id="IPR002110">
    <property type="entry name" value="Ankyrin_rpt"/>
</dbReference>
<dbReference type="SMART" id="SM00248">
    <property type="entry name" value="ANK"/>
    <property type="match status" value="3"/>
</dbReference>
<evidence type="ECO:0000256" key="3">
    <source>
        <dbReference type="PROSITE-ProRule" id="PRU00023"/>
    </source>
</evidence>
<dbReference type="PROSITE" id="PS50297">
    <property type="entry name" value="ANK_REP_REGION"/>
    <property type="match status" value="2"/>
</dbReference>
<feature type="repeat" description="ANK" evidence="3">
    <location>
        <begin position="75"/>
        <end position="107"/>
    </location>
</feature>
<comment type="caution">
    <text evidence="5">The sequence shown here is derived from an EMBL/GenBank/DDBJ whole genome shotgun (WGS) entry which is preliminary data.</text>
</comment>
<dbReference type="EMBL" id="CAWYQH010000119">
    <property type="protein sequence ID" value="CAK8691341.1"/>
    <property type="molecule type" value="Genomic_DNA"/>
</dbReference>
<sequence length="805" mass="88231">MLENTAEDGDNDLHNAVRLGDFDGAKHALNEGCHPDVIGLFEWSALHEASSNGDYEILQLLLEYGADPNKHDKLNSSTALHYTASENHSDCLRLLLERGGDASIRNGKGESTLDLVASEDCKAVLNEYGYNVDTSAKKPVSILKLSKKKLNERSEKSIVINNEPIMTSTRKNCRRSLQSVSSFNSDDVLSSPGSIDSGTFSPSPKHSYSSREAWDNIDMNSLKLPSSPARSQASSYGSMVSLSSSGCSAADDSAGQFVLSFQYNCKKQEFKIRIWEVILISLVAPSKLPKDTSMHCYLKSTIVRDGDYKPNPSLKRKSEVIRFQPGDHIIPKSETQCAMALTWSEKVAKMEFKNSISLDYTDIAKQTVSSSAVKICLCIRPKKPLISSKSKSHPPDPVLASFEIRMSDAVKRIMKESYDTERHDVLGITRQAFPLDLVVSDKHSSANNSFISDPSVHIQMSNLDIRDTLVRSASDGNLANVKSQTTDLSKNGSKVCLTSEDDRDSGIDKTGRYSPSSLDGVSSHATVASTQVSVSLPLKKHIRLKSVKTEAKTNRDSACDATKVAMPHLNNSIYRQFKAKHSGDMGRGRITQRARAKLKSSGRALIGTANSVLHPNYTEVTALDDEEKSVGSPSEDMSNQHLSPSVHSHHKTLSTGSLVEVDESPSPSRRRRYWHPGSSGGSPLAKSPVRLGGKFEKEKSYGCVVDVDLRDTKINVADEDKRLFVSHVSNSATSGNERASLEMGPLDARLSLARSRRLTSRNSQSRKSSSHAEGQHQSVLRRLVYDETTVGGPHTTNLNPCYIND</sequence>
<dbReference type="PANTHER" id="PTHR24201:SF15">
    <property type="entry name" value="ANKYRIN REPEAT DOMAIN-CONTAINING PROTEIN 66"/>
    <property type="match status" value="1"/>
</dbReference>
<feature type="compositionally biased region" description="Polar residues" evidence="4">
    <location>
        <begin position="631"/>
        <end position="646"/>
    </location>
</feature>
<gene>
    <name evidence="5" type="ORF">CVLEPA_LOCUS23908</name>
</gene>
<dbReference type="InterPro" id="IPR050776">
    <property type="entry name" value="Ank_Repeat/CDKN_Inhibitor"/>
</dbReference>
<feature type="region of interest" description="Disordered" evidence="4">
    <location>
        <begin position="624"/>
        <end position="688"/>
    </location>
</feature>
<protein>
    <submittedName>
        <fullName evidence="5">Uncharacterized protein</fullName>
    </submittedName>
</protein>
<feature type="region of interest" description="Disordered" evidence="4">
    <location>
        <begin position="183"/>
        <end position="206"/>
    </location>
</feature>
<evidence type="ECO:0000256" key="4">
    <source>
        <dbReference type="SAM" id="MobiDB-lite"/>
    </source>
</evidence>